<dbReference type="GO" id="GO:0003723">
    <property type="term" value="F:RNA binding"/>
    <property type="evidence" value="ECO:0007669"/>
    <property type="project" value="UniProtKB-KW"/>
</dbReference>
<organism evidence="7 8">
    <name type="scientific">Gnathostoma spinigerum</name>
    <dbReference type="NCBI Taxonomy" id="75299"/>
    <lineage>
        <taxon>Eukaryota</taxon>
        <taxon>Metazoa</taxon>
        <taxon>Ecdysozoa</taxon>
        <taxon>Nematoda</taxon>
        <taxon>Chromadorea</taxon>
        <taxon>Rhabditida</taxon>
        <taxon>Spirurina</taxon>
        <taxon>Gnathostomatomorpha</taxon>
        <taxon>Gnathostomatoidea</taxon>
        <taxon>Gnathostomatidae</taxon>
        <taxon>Gnathostoma</taxon>
    </lineage>
</organism>
<accession>A0ABD6E3J4</accession>
<comment type="similarity">
    <text evidence="2">Belongs to the ESF2/ABP1 family.</text>
</comment>
<dbReference type="Gene3D" id="3.30.70.330">
    <property type="match status" value="1"/>
</dbReference>
<dbReference type="AlphaFoldDB" id="A0ABD6E3J4"/>
<dbReference type="PANTHER" id="PTHR12311:SF7">
    <property type="entry name" value="ACTIVATOR OF BASAL TRANSCRIPTION 1"/>
    <property type="match status" value="1"/>
</dbReference>
<evidence type="ECO:0000256" key="1">
    <source>
        <dbReference type="ARBA" id="ARBA00004604"/>
    </source>
</evidence>
<evidence type="ECO:0000256" key="5">
    <source>
        <dbReference type="ARBA" id="ARBA00023242"/>
    </source>
</evidence>
<evidence type="ECO:0000256" key="4">
    <source>
        <dbReference type="ARBA" id="ARBA00022884"/>
    </source>
</evidence>
<comment type="caution">
    <text evidence="7">The sequence shown here is derived from an EMBL/GenBank/DDBJ whole genome shotgun (WGS) entry which is preliminary data.</text>
</comment>
<keyword evidence="4" id="KW-0694">RNA-binding</keyword>
<evidence type="ECO:0000256" key="3">
    <source>
        <dbReference type="ARBA" id="ARBA00020737"/>
    </source>
</evidence>
<name>A0ABD6E3J4_9BILA</name>
<dbReference type="InterPro" id="IPR012677">
    <property type="entry name" value="Nucleotide-bd_a/b_plait_sf"/>
</dbReference>
<dbReference type="Proteomes" id="UP001608902">
    <property type="component" value="Unassembled WGS sequence"/>
</dbReference>
<sequence>MLAFAVVFSFPKSICESCSFQLFMSSSEENDEEKAGVSGNNDNGTDEELMNDVSKEKEANSPSTSEGKKKYRKLKILKEAEDAVAKEKRTGIIYFQSIPPFFTVSRMRAELSKYGEVGRIYLQAEKHRKENGKHSKRRFTEGWVEMMDKSIAKRVVQSLNRTAVGGKRRSFARETLWTMKYLPRFKWAHLTDQLEYERRVERQRLRNEISQAKREASFFSDQIEKGENLKRLEKEVLKKGGVWKQYQRQLKQKKAVKGRKSKGKAPDAEVDDKLLNMIFTE</sequence>
<dbReference type="CDD" id="cd12263">
    <property type="entry name" value="RRM_ABT1_like"/>
    <property type="match status" value="1"/>
</dbReference>
<evidence type="ECO:0000313" key="7">
    <source>
        <dbReference type="EMBL" id="MFH4974435.1"/>
    </source>
</evidence>
<keyword evidence="8" id="KW-1185">Reference proteome</keyword>
<comment type="subcellular location">
    <subcellularLocation>
        <location evidence="1">Nucleus</location>
        <location evidence="1">Nucleolus</location>
    </subcellularLocation>
</comment>
<dbReference type="InterPro" id="IPR035979">
    <property type="entry name" value="RBD_domain_sf"/>
</dbReference>
<dbReference type="InterPro" id="IPR034353">
    <property type="entry name" value="ABT1/ESF2_RRM"/>
</dbReference>
<dbReference type="InterPro" id="IPR039119">
    <property type="entry name" value="ABT1/Esf2"/>
</dbReference>
<evidence type="ECO:0000256" key="2">
    <source>
        <dbReference type="ARBA" id="ARBA00005819"/>
    </source>
</evidence>
<dbReference type="GO" id="GO:0005730">
    <property type="term" value="C:nucleolus"/>
    <property type="evidence" value="ECO:0007669"/>
    <property type="project" value="UniProtKB-SubCell"/>
</dbReference>
<evidence type="ECO:0000313" key="8">
    <source>
        <dbReference type="Proteomes" id="UP001608902"/>
    </source>
</evidence>
<dbReference type="PANTHER" id="PTHR12311">
    <property type="entry name" value="ACTIVATOR OF BASAL TRANSCRIPTION 1"/>
    <property type="match status" value="1"/>
</dbReference>
<dbReference type="EMBL" id="JBGFUD010000386">
    <property type="protein sequence ID" value="MFH4974435.1"/>
    <property type="molecule type" value="Genomic_DNA"/>
</dbReference>
<keyword evidence="5" id="KW-0539">Nucleus</keyword>
<reference evidence="7 8" key="1">
    <citation type="submission" date="2024-08" db="EMBL/GenBank/DDBJ databases">
        <title>Gnathostoma spinigerum genome.</title>
        <authorList>
            <person name="Gonzalez-Bertolin B."/>
            <person name="Monzon S."/>
            <person name="Zaballos A."/>
            <person name="Jimenez P."/>
            <person name="Dekumyoy P."/>
            <person name="Varona S."/>
            <person name="Cuesta I."/>
            <person name="Sumanam S."/>
            <person name="Adisakwattana P."/>
            <person name="Gasser R.B."/>
            <person name="Hernandez-Gonzalez A."/>
            <person name="Young N.D."/>
            <person name="Perteguer M.J."/>
        </authorList>
    </citation>
    <scope>NUCLEOTIDE SEQUENCE [LARGE SCALE GENOMIC DNA]</scope>
    <source>
        <strain evidence="7">AL3</strain>
        <tissue evidence="7">Liver</tissue>
    </source>
</reference>
<feature type="region of interest" description="Disordered" evidence="6">
    <location>
        <begin position="28"/>
        <end position="68"/>
    </location>
</feature>
<gene>
    <name evidence="7" type="ORF">AB6A40_001144</name>
</gene>
<dbReference type="SUPFAM" id="SSF54928">
    <property type="entry name" value="RNA-binding domain, RBD"/>
    <property type="match status" value="1"/>
</dbReference>
<proteinExistence type="inferred from homology"/>
<protein>
    <recommendedName>
        <fullName evidence="3">Activator of basal transcription 1</fullName>
    </recommendedName>
</protein>
<evidence type="ECO:0000256" key="6">
    <source>
        <dbReference type="SAM" id="MobiDB-lite"/>
    </source>
</evidence>